<evidence type="ECO:0000313" key="2">
    <source>
        <dbReference type="Proteomes" id="UP001239111"/>
    </source>
</evidence>
<accession>A0ACC2Q2F2</accession>
<protein>
    <submittedName>
        <fullName evidence="1">Uncharacterized protein</fullName>
    </submittedName>
</protein>
<gene>
    <name evidence="1" type="ORF">QAD02_024040</name>
</gene>
<dbReference type="Proteomes" id="UP001239111">
    <property type="component" value="Chromosome 1"/>
</dbReference>
<organism evidence="1 2">
    <name type="scientific">Eretmocerus hayati</name>
    <dbReference type="NCBI Taxonomy" id="131215"/>
    <lineage>
        <taxon>Eukaryota</taxon>
        <taxon>Metazoa</taxon>
        <taxon>Ecdysozoa</taxon>
        <taxon>Arthropoda</taxon>
        <taxon>Hexapoda</taxon>
        <taxon>Insecta</taxon>
        <taxon>Pterygota</taxon>
        <taxon>Neoptera</taxon>
        <taxon>Endopterygota</taxon>
        <taxon>Hymenoptera</taxon>
        <taxon>Apocrita</taxon>
        <taxon>Proctotrupomorpha</taxon>
        <taxon>Chalcidoidea</taxon>
        <taxon>Aphelinidae</taxon>
        <taxon>Aphelininae</taxon>
        <taxon>Eretmocerus</taxon>
    </lineage>
</organism>
<comment type="caution">
    <text evidence="1">The sequence shown here is derived from an EMBL/GenBank/DDBJ whole genome shotgun (WGS) entry which is preliminary data.</text>
</comment>
<keyword evidence="2" id="KW-1185">Reference proteome</keyword>
<evidence type="ECO:0000313" key="1">
    <source>
        <dbReference type="EMBL" id="KAJ8688245.1"/>
    </source>
</evidence>
<dbReference type="EMBL" id="CM056741">
    <property type="protein sequence ID" value="KAJ8688245.1"/>
    <property type="molecule type" value="Genomic_DNA"/>
</dbReference>
<name>A0ACC2Q2F2_9HYME</name>
<reference evidence="1" key="1">
    <citation type="submission" date="2023-04" db="EMBL/GenBank/DDBJ databases">
        <title>A chromosome-level genome assembly of the parasitoid wasp Eretmocerus hayati.</title>
        <authorList>
            <person name="Zhong Y."/>
            <person name="Liu S."/>
            <person name="Liu Y."/>
        </authorList>
    </citation>
    <scope>NUCLEOTIDE SEQUENCE</scope>
    <source>
        <strain evidence="1">ZJU_SS_LIU_2023</strain>
    </source>
</reference>
<proteinExistence type="predicted"/>
<sequence>MGETVCCVVVDFSQNYEGKFHQAAHSSHFGASKQQMTLHQGVLYTASHTQGFVTVSKSLQHDACAVGAHIIVAMDYFLEKFPHIDTLHIKSDGPSTQYKNKTMFHVDSQVIPKKYPQLKKVTHNYSEAGHGKSPADGIGAAVKHLADEAVKYGDDVQNFEKFLSVVTSQSKGIYIANVTEEDIQAVEAQLPHKVSSFSGTREIFQLTWKAESPTIVNFNNLSCFDCSPGDKCVHYYKGSLDYGPSFESHESEETTKACETKIDPSKQDNDIPVKKKRVKIISDEILSKKIVVRKISHADKNIKIVKTGKSNQSQSTHNVVKLEQSLTPKPLEIIESIDVPLSFLA</sequence>